<dbReference type="InterPro" id="IPR036736">
    <property type="entry name" value="ACP-like_sf"/>
</dbReference>
<dbReference type="Gene3D" id="3.40.50.980">
    <property type="match status" value="2"/>
</dbReference>
<dbReference type="InterPro" id="IPR045851">
    <property type="entry name" value="AMP-bd_C_sf"/>
</dbReference>
<reference evidence="4" key="1">
    <citation type="submission" date="2023-11" db="EMBL/GenBank/DDBJ databases">
        <title>Genome Sequence of Bacillus pseudomycoides stain BUPM19.</title>
        <authorList>
            <person name="Farhat A."/>
        </authorList>
    </citation>
    <scope>NUCLEOTIDE SEQUENCE [LARGE SCALE GENOMIC DNA]</scope>
    <source>
        <strain evidence="4">BUPM19</strain>
    </source>
</reference>
<dbReference type="SUPFAM" id="SSF56801">
    <property type="entry name" value="Acetyl-CoA synthetase-like"/>
    <property type="match status" value="1"/>
</dbReference>
<dbReference type="InterPro" id="IPR020459">
    <property type="entry name" value="AMP-binding"/>
</dbReference>
<gene>
    <name evidence="3" type="ORF">U2I54_18400</name>
</gene>
<dbReference type="Gene3D" id="1.10.1200.10">
    <property type="entry name" value="ACP-like"/>
    <property type="match status" value="1"/>
</dbReference>
<name>A0ABU5JZY2_9BACI</name>
<feature type="domain" description="Carrier" evidence="2">
    <location>
        <begin position="777"/>
        <end position="854"/>
    </location>
</feature>
<protein>
    <submittedName>
        <fullName evidence="3">Non-ribosomal peptide synthetase</fullName>
    </submittedName>
</protein>
<dbReference type="InterPro" id="IPR001242">
    <property type="entry name" value="Condensation_dom"/>
</dbReference>
<comment type="caution">
    <text evidence="3">The sequence shown here is derived from an EMBL/GenBank/DDBJ whole genome shotgun (WGS) entry which is preliminary data.</text>
</comment>
<dbReference type="PROSITE" id="PS00455">
    <property type="entry name" value="AMP_BINDING"/>
    <property type="match status" value="1"/>
</dbReference>
<dbReference type="Pfam" id="PF00501">
    <property type="entry name" value="AMP-binding"/>
    <property type="match status" value="1"/>
</dbReference>
<dbReference type="PANTHER" id="PTHR45527">
    <property type="entry name" value="NONRIBOSOMAL PEPTIDE SYNTHETASE"/>
    <property type="match status" value="1"/>
</dbReference>
<dbReference type="Pfam" id="PF13193">
    <property type="entry name" value="AMP-binding_C"/>
    <property type="match status" value="1"/>
</dbReference>
<evidence type="ECO:0000313" key="3">
    <source>
        <dbReference type="EMBL" id="MDZ5608983.1"/>
    </source>
</evidence>
<dbReference type="InterPro" id="IPR025110">
    <property type="entry name" value="AMP-bd_C"/>
</dbReference>
<dbReference type="SUPFAM" id="SSF47336">
    <property type="entry name" value="ACP-like"/>
    <property type="match status" value="1"/>
</dbReference>
<dbReference type="PROSITE" id="PS50075">
    <property type="entry name" value="CARRIER"/>
    <property type="match status" value="1"/>
</dbReference>
<dbReference type="SUPFAM" id="SSF52777">
    <property type="entry name" value="CoA-dependent acyltransferases"/>
    <property type="match status" value="1"/>
</dbReference>
<dbReference type="Gene3D" id="3.30.300.30">
    <property type="match status" value="1"/>
</dbReference>
<dbReference type="Gene3D" id="3.30.559.30">
    <property type="entry name" value="Nonribosomal peptide synthetase, condensation domain"/>
    <property type="match status" value="1"/>
</dbReference>
<dbReference type="InterPro" id="IPR020845">
    <property type="entry name" value="AMP-binding_CS"/>
</dbReference>
<dbReference type="PRINTS" id="PR00154">
    <property type="entry name" value="AMPBINDING"/>
</dbReference>
<dbReference type="EMBL" id="JAXOVW010000045">
    <property type="protein sequence ID" value="MDZ5608983.1"/>
    <property type="molecule type" value="Genomic_DNA"/>
</dbReference>
<sequence>MDELKVATLEKVRERTYWTDILSEAQPAVQFPYLSHRLNQRDEAASLTFTIPSNLSKKILESAGESDLRMFTILMTVTVVLMHRYSGKSELLTAAPITKQKNTQTGINNILPLKVEIESEMNFRECLQRVKEAMKGAFIHQNYPVKSLLDELWMIQKKNQNYFGFSLMLENLHQETTLKEMNTDLLISFKRGEDDHLSGGIFWNLRHYDQETIRRLSSHFCTLAEQALNSPEKEVSEYKILSDEELEQMKVFNQIIQTYPEDKSIVELFQEQVRQKPDHLAVVFEDVRYTYREVDDLSERIAMFLRKKNVNQNEPIGLMVYRSAEMIIAILGILKAGCPYLPIDVHLPVERICYMLENSCTKVILTNSTEILPIENRDIILIDDLFDFIGNMAVHSDKPVPTDLAYVLYTSGTTGNPKGVMVEHRQVINLVHGLKNRHLNRLSLESLHIGMLASHIFDASVQTMFPALLLGHTLYIAPDNIRVDGKQLWSFYEKNHIHVSDATPSHLRLMTEAVSDNDSHCVQELKLLLVGGEILTSELVNRFLQTFKKNRPIMTNNYGPTECSVQSTAFIIPEDWNENVIPIGSPMPNEQIYIVDSFDQLVPIGIFGELCISGDGVARGYINQPELTNRKFTWLPSLPDKKVYRTGDLARWRSDGLIEFLGRNDNQVKIRGFRVELDEIKQALLNFRELGQCVREVVVVPQQKESQDQFLCAYIISDKPLNQRKLREFLSTKVPSYMIPRHFIRIDKFPMNISGKLDYRALPDPAEQMLLNETVIKAHNETEKRLISIFSEILNISASQISIEDNFFDIGGNSFNIVELSHKILKEFHREISVLQLFQFTSVSEIAALLNNTHDNQKLLDSSEDEEDESFELENIAQLLGGSNDE</sequence>
<accession>A0ABU5JZY2</accession>
<dbReference type="RefSeq" id="WP_374218563.1">
    <property type="nucleotide sequence ID" value="NZ_JAXOVW010000045.1"/>
</dbReference>
<comment type="similarity">
    <text evidence="1">Belongs to the ATP-dependent AMP-binding enzyme family.</text>
</comment>
<dbReference type="PANTHER" id="PTHR45527:SF1">
    <property type="entry name" value="FATTY ACID SYNTHASE"/>
    <property type="match status" value="1"/>
</dbReference>
<evidence type="ECO:0000259" key="2">
    <source>
        <dbReference type="PROSITE" id="PS50075"/>
    </source>
</evidence>
<evidence type="ECO:0000313" key="4">
    <source>
        <dbReference type="Proteomes" id="UP001291930"/>
    </source>
</evidence>
<organism evidence="3 4">
    <name type="scientific">Bacillus bingmayongensis</name>
    <dbReference type="NCBI Taxonomy" id="1150157"/>
    <lineage>
        <taxon>Bacteria</taxon>
        <taxon>Bacillati</taxon>
        <taxon>Bacillota</taxon>
        <taxon>Bacilli</taxon>
        <taxon>Bacillales</taxon>
        <taxon>Bacillaceae</taxon>
        <taxon>Bacillus</taxon>
    </lineage>
</organism>
<dbReference type="InterPro" id="IPR010071">
    <property type="entry name" value="AA_adenyl_dom"/>
</dbReference>
<keyword evidence="4" id="KW-1185">Reference proteome</keyword>
<dbReference type="Proteomes" id="UP001291930">
    <property type="component" value="Unassembled WGS sequence"/>
</dbReference>
<dbReference type="Pfam" id="PF00550">
    <property type="entry name" value="PP-binding"/>
    <property type="match status" value="1"/>
</dbReference>
<dbReference type="Gene3D" id="2.30.38.10">
    <property type="entry name" value="Luciferase, Domain 3"/>
    <property type="match status" value="1"/>
</dbReference>
<dbReference type="Pfam" id="PF00668">
    <property type="entry name" value="Condensation"/>
    <property type="match status" value="1"/>
</dbReference>
<dbReference type="InterPro" id="IPR000873">
    <property type="entry name" value="AMP-dep_synth/lig_dom"/>
</dbReference>
<dbReference type="InterPro" id="IPR009081">
    <property type="entry name" value="PP-bd_ACP"/>
</dbReference>
<evidence type="ECO:0000256" key="1">
    <source>
        <dbReference type="ARBA" id="ARBA00006432"/>
    </source>
</evidence>
<proteinExistence type="inferred from homology"/>
<dbReference type="NCBIfam" id="TIGR01733">
    <property type="entry name" value="AA-adenyl-dom"/>
    <property type="match status" value="1"/>
</dbReference>